<evidence type="ECO:0000256" key="3">
    <source>
        <dbReference type="ARBA" id="ARBA00023163"/>
    </source>
</evidence>
<keyword evidence="1" id="KW-0805">Transcription regulation</keyword>
<dbReference type="InterPro" id="IPR018356">
    <property type="entry name" value="Tscrpt_reg_HTH_DeoR_CS"/>
</dbReference>
<dbReference type="OrthoDB" id="9797223at2"/>
<dbReference type="InterPro" id="IPR001034">
    <property type="entry name" value="DeoR_HTH"/>
</dbReference>
<dbReference type="PANTHER" id="PTHR30363:SF44">
    <property type="entry name" value="AGA OPERON TRANSCRIPTIONAL REPRESSOR-RELATED"/>
    <property type="match status" value="1"/>
</dbReference>
<dbReference type="GO" id="GO:0003677">
    <property type="term" value="F:DNA binding"/>
    <property type="evidence" value="ECO:0007669"/>
    <property type="project" value="UniProtKB-KW"/>
</dbReference>
<dbReference type="EMBL" id="VIGC01000010">
    <property type="protein sequence ID" value="TQE95921.1"/>
    <property type="molecule type" value="Genomic_DNA"/>
</dbReference>
<dbReference type="InterPro" id="IPR014036">
    <property type="entry name" value="DeoR-like_C"/>
</dbReference>
<gene>
    <name evidence="5" type="ORF">FKZ61_09230</name>
</gene>
<dbReference type="GO" id="GO:0003700">
    <property type="term" value="F:DNA-binding transcription factor activity"/>
    <property type="evidence" value="ECO:0007669"/>
    <property type="project" value="InterPro"/>
</dbReference>
<dbReference type="InParanoid" id="A0A540VGR4"/>
<protein>
    <submittedName>
        <fullName evidence="5">DeoR/GlpR transcriptional regulator</fullName>
    </submittedName>
</protein>
<feature type="domain" description="HTH deoR-type" evidence="4">
    <location>
        <begin position="14"/>
        <end position="69"/>
    </location>
</feature>
<dbReference type="InterPro" id="IPR037171">
    <property type="entry name" value="NagB/RpiA_transferase-like"/>
</dbReference>
<dbReference type="PRINTS" id="PR00037">
    <property type="entry name" value="HTHLACR"/>
</dbReference>
<dbReference type="Proteomes" id="UP000317371">
    <property type="component" value="Unassembled WGS sequence"/>
</dbReference>
<dbReference type="Pfam" id="PF00455">
    <property type="entry name" value="DeoRC"/>
    <property type="match status" value="1"/>
</dbReference>
<dbReference type="SUPFAM" id="SSF46785">
    <property type="entry name" value="Winged helix' DNA-binding domain"/>
    <property type="match status" value="1"/>
</dbReference>
<dbReference type="Gene3D" id="1.10.10.10">
    <property type="entry name" value="Winged helix-like DNA-binding domain superfamily/Winged helix DNA-binding domain"/>
    <property type="match status" value="1"/>
</dbReference>
<sequence length="263" mass="28604">MVASTNNAKSSLSLVERQDALRRLINQQSRITVAQICELFSVSEATARRDLDALAELGEIQRVHGGAVAVRKAPPEPPVLQRAAEQAEFKQRIGRRAAELVADGETIFLSSGTTAHEVARHLRGRQLTVITNSLLVINELSNARGISLIALGGSFRRSELSFIGHITEQALTELRADKVIMGMRAVDPDEGLTNDYLAETQTDRAILRIGRQVILVADHTKIGRVATAFVAPLDAVHTLVTNREVPPEIVEAFEAKGIQVLLA</sequence>
<comment type="caution">
    <text evidence="5">The sequence shown here is derived from an EMBL/GenBank/DDBJ whole genome shotgun (WGS) entry which is preliminary data.</text>
</comment>
<name>A0A540VGR4_9CHLR</name>
<dbReference type="InterPro" id="IPR036390">
    <property type="entry name" value="WH_DNA-bd_sf"/>
</dbReference>
<dbReference type="AlphaFoldDB" id="A0A540VGR4"/>
<dbReference type="RefSeq" id="WP_141609830.1">
    <property type="nucleotide sequence ID" value="NZ_VIGC02000010.1"/>
</dbReference>
<proteinExistence type="predicted"/>
<reference evidence="5 6" key="1">
    <citation type="submission" date="2019-06" db="EMBL/GenBank/DDBJ databases">
        <title>Genome sequence of Litorilinea aerophila BAA-2444.</title>
        <authorList>
            <person name="Maclea K.S."/>
            <person name="Maurais E.G."/>
            <person name="Iannazzi L.C."/>
        </authorList>
    </citation>
    <scope>NUCLEOTIDE SEQUENCE [LARGE SCALE GENOMIC DNA]</scope>
    <source>
        <strain evidence="5 6">ATCC BAA-2444</strain>
    </source>
</reference>
<dbReference type="SUPFAM" id="SSF100950">
    <property type="entry name" value="NagB/RpiA/CoA transferase-like"/>
    <property type="match status" value="1"/>
</dbReference>
<accession>A0A540VGR4</accession>
<dbReference type="SMART" id="SM01134">
    <property type="entry name" value="DeoRC"/>
    <property type="match status" value="1"/>
</dbReference>
<keyword evidence="6" id="KW-1185">Reference proteome</keyword>
<keyword evidence="3" id="KW-0804">Transcription</keyword>
<evidence type="ECO:0000256" key="2">
    <source>
        <dbReference type="ARBA" id="ARBA00023125"/>
    </source>
</evidence>
<evidence type="ECO:0000313" key="5">
    <source>
        <dbReference type="EMBL" id="TQE95921.1"/>
    </source>
</evidence>
<dbReference type="PROSITE" id="PS51000">
    <property type="entry name" value="HTH_DEOR_2"/>
    <property type="match status" value="1"/>
</dbReference>
<evidence type="ECO:0000256" key="1">
    <source>
        <dbReference type="ARBA" id="ARBA00023015"/>
    </source>
</evidence>
<dbReference type="Pfam" id="PF08220">
    <property type="entry name" value="HTH_DeoR"/>
    <property type="match status" value="1"/>
</dbReference>
<keyword evidence="2" id="KW-0238">DNA-binding</keyword>
<dbReference type="PROSITE" id="PS00894">
    <property type="entry name" value="HTH_DEOR_1"/>
    <property type="match status" value="1"/>
</dbReference>
<evidence type="ECO:0000259" key="4">
    <source>
        <dbReference type="PROSITE" id="PS51000"/>
    </source>
</evidence>
<dbReference type="SMART" id="SM00420">
    <property type="entry name" value="HTH_DEOR"/>
    <property type="match status" value="1"/>
</dbReference>
<organism evidence="5 6">
    <name type="scientific">Litorilinea aerophila</name>
    <dbReference type="NCBI Taxonomy" id="1204385"/>
    <lineage>
        <taxon>Bacteria</taxon>
        <taxon>Bacillati</taxon>
        <taxon>Chloroflexota</taxon>
        <taxon>Caldilineae</taxon>
        <taxon>Caldilineales</taxon>
        <taxon>Caldilineaceae</taxon>
        <taxon>Litorilinea</taxon>
    </lineage>
</organism>
<dbReference type="InterPro" id="IPR036388">
    <property type="entry name" value="WH-like_DNA-bd_sf"/>
</dbReference>
<dbReference type="PANTHER" id="PTHR30363">
    <property type="entry name" value="HTH-TYPE TRANSCRIPTIONAL REGULATOR SRLR-RELATED"/>
    <property type="match status" value="1"/>
</dbReference>
<dbReference type="Gene3D" id="3.40.50.1360">
    <property type="match status" value="1"/>
</dbReference>
<evidence type="ECO:0000313" key="6">
    <source>
        <dbReference type="Proteomes" id="UP000317371"/>
    </source>
</evidence>
<dbReference type="InterPro" id="IPR050313">
    <property type="entry name" value="Carb_Metab_HTH_regulators"/>
</dbReference>